<name>A0A4R6DRM7_9RHOO</name>
<dbReference type="RefSeq" id="WP_133594017.1">
    <property type="nucleotide sequence ID" value="NZ_SNVV01000018.1"/>
</dbReference>
<dbReference type="OrthoDB" id="8684941at2"/>
<sequence>MNDEQKAALRLALSDAFVDKEVDFAGIAARVGSYPWEEVERIFFREVALVCHANLETSVPPVWTAFDGEWLQREIEQRLARQRRSAWWRWRDGLTVVWLRWSCRPLWAAIRQG</sequence>
<dbReference type="EMBL" id="SNVV01000018">
    <property type="protein sequence ID" value="TDN47720.1"/>
    <property type="molecule type" value="Genomic_DNA"/>
</dbReference>
<comment type="caution">
    <text evidence="2">The sequence shown here is derived from an EMBL/GenBank/DDBJ whole genome shotgun (WGS) entry which is preliminary data.</text>
</comment>
<gene>
    <name evidence="2" type="ORF">C7389_11829</name>
</gene>
<feature type="domain" description="DUF7079" evidence="1">
    <location>
        <begin position="4"/>
        <end position="112"/>
    </location>
</feature>
<dbReference type="Proteomes" id="UP000295129">
    <property type="component" value="Unassembled WGS sequence"/>
</dbReference>
<proteinExistence type="predicted"/>
<evidence type="ECO:0000259" key="1">
    <source>
        <dbReference type="Pfam" id="PF23296"/>
    </source>
</evidence>
<evidence type="ECO:0000313" key="3">
    <source>
        <dbReference type="Proteomes" id="UP000295129"/>
    </source>
</evidence>
<dbReference type="Pfam" id="PF23296">
    <property type="entry name" value="DUF7079"/>
    <property type="match status" value="1"/>
</dbReference>
<dbReference type="InterPro" id="IPR055507">
    <property type="entry name" value="DUF7079"/>
</dbReference>
<reference evidence="2 3" key="1">
    <citation type="submission" date="2019-03" db="EMBL/GenBank/DDBJ databases">
        <title>Genomic Encyclopedia of Type Strains, Phase IV (KMG-IV): sequencing the most valuable type-strain genomes for metagenomic binning, comparative biology and taxonomic classification.</title>
        <authorList>
            <person name="Goeker M."/>
        </authorList>
    </citation>
    <scope>NUCLEOTIDE SEQUENCE [LARGE SCALE GENOMIC DNA]</scope>
    <source>
        <strain evidence="2 3">DSM 12121</strain>
    </source>
</reference>
<dbReference type="AlphaFoldDB" id="A0A4R6DRM7"/>
<protein>
    <recommendedName>
        <fullName evidence="1">DUF7079 domain-containing protein</fullName>
    </recommendedName>
</protein>
<evidence type="ECO:0000313" key="2">
    <source>
        <dbReference type="EMBL" id="TDN47720.1"/>
    </source>
</evidence>
<accession>A0A4R6DRM7</accession>
<organism evidence="2 3">
    <name type="scientific">Azoarcus indigens</name>
    <dbReference type="NCBI Taxonomy" id="29545"/>
    <lineage>
        <taxon>Bacteria</taxon>
        <taxon>Pseudomonadati</taxon>
        <taxon>Pseudomonadota</taxon>
        <taxon>Betaproteobacteria</taxon>
        <taxon>Rhodocyclales</taxon>
        <taxon>Zoogloeaceae</taxon>
        <taxon>Azoarcus</taxon>
    </lineage>
</organism>
<keyword evidence="3" id="KW-1185">Reference proteome</keyword>